<dbReference type="Proteomes" id="UP000680670">
    <property type="component" value="Unassembled WGS sequence"/>
</dbReference>
<dbReference type="EMBL" id="BORJ01000003">
    <property type="protein sequence ID" value="GIN95686.1"/>
    <property type="molecule type" value="Genomic_DNA"/>
</dbReference>
<gene>
    <name evidence="2" type="ORF">J6TS1_15560</name>
</gene>
<reference evidence="2 3" key="1">
    <citation type="submission" date="2021-03" db="EMBL/GenBank/DDBJ databases">
        <title>Antimicrobial resistance genes in bacteria isolated from Japanese honey, and their potential for conferring macrolide and lincosamide resistance in the American foulbrood pathogen Paenibacillus larvae.</title>
        <authorList>
            <person name="Okamoto M."/>
            <person name="Kumagai M."/>
            <person name="Kanamori H."/>
            <person name="Takamatsu D."/>
        </authorList>
    </citation>
    <scope>NUCLEOTIDE SEQUENCE [LARGE SCALE GENOMIC DNA]</scope>
    <source>
        <strain evidence="2 3">J6TS1</strain>
    </source>
</reference>
<feature type="compositionally biased region" description="Basic and acidic residues" evidence="1">
    <location>
        <begin position="135"/>
        <end position="152"/>
    </location>
</feature>
<feature type="compositionally biased region" description="Polar residues" evidence="1">
    <location>
        <begin position="25"/>
        <end position="40"/>
    </location>
</feature>
<evidence type="ECO:0000256" key="1">
    <source>
        <dbReference type="SAM" id="MobiDB-lite"/>
    </source>
</evidence>
<accession>A0ABQ4KUF9</accession>
<protein>
    <submittedName>
        <fullName evidence="2">Uncharacterized protein</fullName>
    </submittedName>
</protein>
<feature type="region of interest" description="Disordered" evidence="1">
    <location>
        <begin position="25"/>
        <end position="56"/>
    </location>
</feature>
<organism evidence="2 3">
    <name type="scientific">Siminovitchia terrae</name>
    <name type="common">Bacillus terrae</name>
    <dbReference type="NCBI Taxonomy" id="1914933"/>
    <lineage>
        <taxon>Bacteria</taxon>
        <taxon>Bacillati</taxon>
        <taxon>Bacillota</taxon>
        <taxon>Bacilli</taxon>
        <taxon>Bacillales</taxon>
        <taxon>Bacillaceae</taxon>
        <taxon>Siminovitchia</taxon>
    </lineage>
</organism>
<name>A0ABQ4KUF9_SIMTE</name>
<proteinExistence type="predicted"/>
<dbReference type="PROSITE" id="PS51257">
    <property type="entry name" value="PROKAR_LIPOPROTEIN"/>
    <property type="match status" value="1"/>
</dbReference>
<keyword evidence="3" id="KW-1185">Reference proteome</keyword>
<sequence length="209" mass="23813">MNRIVYIVISFVLIVFFSGCNQSKTPSNNTSQQKDQSAPQSSSEESSEDEDTVYDKEEIKSEGLDTIEDVISSFNRVMHEGADPKYVEEGFDDGYHYYLESLALNRALNDVEINEDLEKDTNNLKKLSQIIKQEHFKRTDSSDSDTQSHTEWDEPSEVMDQAVLYTQHILQDLDSSINNSGDQVQGYSHLLNGDKKSEVDKFTSKYADK</sequence>
<feature type="region of interest" description="Disordered" evidence="1">
    <location>
        <begin position="135"/>
        <end position="156"/>
    </location>
</feature>
<evidence type="ECO:0000313" key="3">
    <source>
        <dbReference type="Proteomes" id="UP000680670"/>
    </source>
</evidence>
<evidence type="ECO:0000313" key="2">
    <source>
        <dbReference type="EMBL" id="GIN95686.1"/>
    </source>
</evidence>
<comment type="caution">
    <text evidence="2">The sequence shown here is derived from an EMBL/GenBank/DDBJ whole genome shotgun (WGS) entry which is preliminary data.</text>
</comment>
<dbReference type="RefSeq" id="WP_212949112.1">
    <property type="nucleotide sequence ID" value="NZ_BORI01000008.1"/>
</dbReference>